<feature type="compositionally biased region" description="Basic and acidic residues" evidence="2">
    <location>
        <begin position="56"/>
        <end position="71"/>
    </location>
</feature>
<keyword evidence="4" id="KW-1185">Reference proteome</keyword>
<evidence type="ECO:0000313" key="4">
    <source>
        <dbReference type="Proteomes" id="UP000265515"/>
    </source>
</evidence>
<keyword evidence="1" id="KW-0175">Coiled coil</keyword>
<evidence type="ECO:0000313" key="3">
    <source>
        <dbReference type="EMBL" id="GBG59706.1"/>
    </source>
</evidence>
<sequence length="315" mass="36858">MVDTRTETSTSPYTEAQEAKAAAILNERREEANKKALLEEQAAKKKKIEEEMAREMERLQKEEEEKLRAVEAEEEVEKQPLQRRRTKQKGESNGVKEDPLDAKITEWMANLSLGEEEEALMYVPREEQEASMKESDAEEDPLKRQTIEDEKRMVWKLRLMRERKRRVEAVSQAARELEEVKKQRAQMEAQADLLGKVQVMARNIERLAQVHKEQYQFVRSQDIALRFIRLGFRDFTRELVMQVGSEVKVRLESTKRYRTGAIEGARLAAPKEEESRPHREPVKVKFPDNWEANIKTYVHLQKVAPDEHVLIAIHA</sequence>
<dbReference type="EMBL" id="BFEA01000006">
    <property type="protein sequence ID" value="GBG59706.1"/>
    <property type="molecule type" value="Genomic_DNA"/>
</dbReference>
<feature type="compositionally biased region" description="Basic and acidic residues" evidence="2">
    <location>
        <begin position="88"/>
        <end position="99"/>
    </location>
</feature>
<dbReference type="Gramene" id="GBG59706">
    <property type="protein sequence ID" value="GBG59706"/>
    <property type="gene ID" value="CBR_g54811"/>
</dbReference>
<dbReference type="Proteomes" id="UP000265515">
    <property type="component" value="Unassembled WGS sequence"/>
</dbReference>
<feature type="coiled-coil region" evidence="1">
    <location>
        <begin position="160"/>
        <end position="197"/>
    </location>
</feature>
<gene>
    <name evidence="3" type="ORF">CBR_g54811</name>
</gene>
<name>A0A388JPG0_CHABU</name>
<organism evidence="3 4">
    <name type="scientific">Chara braunii</name>
    <name type="common">Braun's stonewort</name>
    <dbReference type="NCBI Taxonomy" id="69332"/>
    <lineage>
        <taxon>Eukaryota</taxon>
        <taxon>Viridiplantae</taxon>
        <taxon>Streptophyta</taxon>
        <taxon>Charophyceae</taxon>
        <taxon>Charales</taxon>
        <taxon>Characeae</taxon>
        <taxon>Chara</taxon>
    </lineage>
</organism>
<dbReference type="AlphaFoldDB" id="A0A388JPG0"/>
<proteinExistence type="predicted"/>
<reference evidence="3 4" key="1">
    <citation type="journal article" date="2018" name="Cell">
        <title>The Chara Genome: Secondary Complexity and Implications for Plant Terrestrialization.</title>
        <authorList>
            <person name="Nishiyama T."/>
            <person name="Sakayama H."/>
            <person name="Vries J.D."/>
            <person name="Buschmann H."/>
            <person name="Saint-Marcoux D."/>
            <person name="Ullrich K.K."/>
            <person name="Haas F.B."/>
            <person name="Vanderstraeten L."/>
            <person name="Becker D."/>
            <person name="Lang D."/>
            <person name="Vosolsobe S."/>
            <person name="Rombauts S."/>
            <person name="Wilhelmsson P.K.I."/>
            <person name="Janitza P."/>
            <person name="Kern R."/>
            <person name="Heyl A."/>
            <person name="Rumpler F."/>
            <person name="Villalobos L.I.A.C."/>
            <person name="Clay J.M."/>
            <person name="Skokan R."/>
            <person name="Toyoda A."/>
            <person name="Suzuki Y."/>
            <person name="Kagoshima H."/>
            <person name="Schijlen E."/>
            <person name="Tajeshwar N."/>
            <person name="Catarino B."/>
            <person name="Hetherington A.J."/>
            <person name="Saltykova A."/>
            <person name="Bonnot C."/>
            <person name="Breuninger H."/>
            <person name="Symeonidi A."/>
            <person name="Radhakrishnan G.V."/>
            <person name="Van Nieuwerburgh F."/>
            <person name="Deforce D."/>
            <person name="Chang C."/>
            <person name="Karol K.G."/>
            <person name="Hedrich R."/>
            <person name="Ulvskov P."/>
            <person name="Glockner G."/>
            <person name="Delwiche C.F."/>
            <person name="Petrasek J."/>
            <person name="Van de Peer Y."/>
            <person name="Friml J."/>
            <person name="Beilby M."/>
            <person name="Dolan L."/>
            <person name="Kohara Y."/>
            <person name="Sugano S."/>
            <person name="Fujiyama A."/>
            <person name="Delaux P.-M."/>
            <person name="Quint M."/>
            <person name="TheiBen G."/>
            <person name="Hagemann M."/>
            <person name="Harholt J."/>
            <person name="Dunand C."/>
            <person name="Zachgo S."/>
            <person name="Langdale J."/>
            <person name="Maumus F."/>
            <person name="Straeten D.V.D."/>
            <person name="Gould S.B."/>
            <person name="Rensing S.A."/>
        </authorList>
    </citation>
    <scope>NUCLEOTIDE SEQUENCE [LARGE SCALE GENOMIC DNA]</scope>
    <source>
        <strain evidence="3 4">S276</strain>
    </source>
</reference>
<feature type="region of interest" description="Disordered" evidence="2">
    <location>
        <begin position="56"/>
        <end position="99"/>
    </location>
</feature>
<feature type="region of interest" description="Disordered" evidence="2">
    <location>
        <begin position="1"/>
        <end position="27"/>
    </location>
</feature>
<evidence type="ECO:0000256" key="2">
    <source>
        <dbReference type="SAM" id="MobiDB-lite"/>
    </source>
</evidence>
<protein>
    <submittedName>
        <fullName evidence="3">Uncharacterized protein</fullName>
    </submittedName>
</protein>
<evidence type="ECO:0000256" key="1">
    <source>
        <dbReference type="SAM" id="Coils"/>
    </source>
</evidence>
<comment type="caution">
    <text evidence="3">The sequence shown here is derived from an EMBL/GenBank/DDBJ whole genome shotgun (WGS) entry which is preliminary data.</text>
</comment>
<accession>A0A388JPG0</accession>